<dbReference type="InterPro" id="IPR036551">
    <property type="entry name" value="Flavin_trans-like"/>
</dbReference>
<evidence type="ECO:0000259" key="2">
    <source>
        <dbReference type="Pfam" id="PF02441"/>
    </source>
</evidence>
<dbReference type="Proteomes" id="UP000182100">
    <property type="component" value="Unassembled WGS sequence"/>
</dbReference>
<dbReference type="Gene3D" id="3.40.50.1950">
    <property type="entry name" value="Flavin prenyltransferase-like"/>
    <property type="match status" value="1"/>
</dbReference>
<protein>
    <submittedName>
        <fullName evidence="3">Flavoprotein</fullName>
    </submittedName>
</protein>
<dbReference type="SUPFAM" id="SSF52507">
    <property type="entry name" value="Homo-oligomeric flavin-containing Cys decarboxylases, HFCD"/>
    <property type="match status" value="1"/>
</dbReference>
<feature type="domain" description="Flavoprotein" evidence="2">
    <location>
        <begin position="18"/>
        <end position="146"/>
    </location>
</feature>
<evidence type="ECO:0000313" key="4">
    <source>
        <dbReference type="Proteomes" id="UP000182100"/>
    </source>
</evidence>
<gene>
    <name evidence="3" type="ORF">SAMN05216505_11683</name>
</gene>
<evidence type="ECO:0000313" key="3">
    <source>
        <dbReference type="EMBL" id="SDE07302.1"/>
    </source>
</evidence>
<feature type="region of interest" description="Disordered" evidence="1">
    <location>
        <begin position="181"/>
        <end position="204"/>
    </location>
</feature>
<dbReference type="RefSeq" id="WP_074995526.1">
    <property type="nucleotide sequence ID" value="NZ_FMZK01000016.1"/>
</dbReference>
<accession>A0A1G6ZXJ9</accession>
<name>A0A1G6ZXJ9_9ACTN</name>
<evidence type="ECO:0000256" key="1">
    <source>
        <dbReference type="SAM" id="MobiDB-lite"/>
    </source>
</evidence>
<reference evidence="4" key="1">
    <citation type="submission" date="2016-10" db="EMBL/GenBank/DDBJ databases">
        <authorList>
            <person name="Varghese N."/>
            <person name="Submissions S."/>
        </authorList>
    </citation>
    <scope>NUCLEOTIDE SEQUENCE [LARGE SCALE GENOMIC DNA]</scope>
    <source>
        <strain evidence="4">CGMCC 4.3504</strain>
    </source>
</reference>
<organism evidence="3 4">
    <name type="scientific">Streptomyces prasinopilosus</name>
    <dbReference type="NCBI Taxonomy" id="67344"/>
    <lineage>
        <taxon>Bacteria</taxon>
        <taxon>Bacillati</taxon>
        <taxon>Actinomycetota</taxon>
        <taxon>Actinomycetes</taxon>
        <taxon>Kitasatosporales</taxon>
        <taxon>Streptomycetaceae</taxon>
        <taxon>Streptomyces</taxon>
    </lineage>
</organism>
<dbReference type="GO" id="GO:0003824">
    <property type="term" value="F:catalytic activity"/>
    <property type="evidence" value="ECO:0007669"/>
    <property type="project" value="InterPro"/>
</dbReference>
<sequence length="204" mass="21338">MTESIAPSAPGEKPFLYVVVCASGIAGDVGTLITAARQRGWDVGVVATPQGLGFLDTEAIEAQTGYPIRSAWRKPGEARPLPPPDAIAVAPATFNTVNKWAAGISDTLALGILCEAYGTGVPIAVLPYLNAAQAAHPAYRQSLDRLTGMGVLIGSHAPHRPEAGEGAGRFRWTEALDLLEPGLRTTGPAQDEARSSPFPSSTRR</sequence>
<proteinExistence type="predicted"/>
<keyword evidence="4" id="KW-1185">Reference proteome</keyword>
<dbReference type="InterPro" id="IPR003382">
    <property type="entry name" value="Flavoprotein"/>
</dbReference>
<dbReference type="EMBL" id="FMZK01000016">
    <property type="protein sequence ID" value="SDE07302.1"/>
    <property type="molecule type" value="Genomic_DNA"/>
</dbReference>
<dbReference type="STRING" id="67344.SAMN05216505_11683"/>
<dbReference type="AlphaFoldDB" id="A0A1G6ZXJ9"/>
<dbReference type="Pfam" id="PF02441">
    <property type="entry name" value="Flavoprotein"/>
    <property type="match status" value="1"/>
</dbReference>